<comment type="caution">
    <text evidence="2">The sequence shown here is derived from an EMBL/GenBank/DDBJ whole genome shotgun (WGS) entry which is preliminary data.</text>
</comment>
<dbReference type="Proteomes" id="UP000007993">
    <property type="component" value="Unassembled WGS sequence"/>
</dbReference>
<feature type="domain" description="RNA polymerase sigma-70 region 4" evidence="1">
    <location>
        <begin position="51"/>
        <end position="97"/>
    </location>
</feature>
<evidence type="ECO:0000259" key="1">
    <source>
        <dbReference type="Pfam" id="PF04545"/>
    </source>
</evidence>
<dbReference type="SUPFAM" id="SSF88659">
    <property type="entry name" value="Sigma3 and sigma4 domains of RNA polymerase sigma factors"/>
    <property type="match status" value="1"/>
</dbReference>
<dbReference type="EMBL" id="AMCW01000083">
    <property type="protein sequence ID" value="EKK01738.1"/>
    <property type="molecule type" value="Genomic_DNA"/>
</dbReference>
<evidence type="ECO:0000313" key="3">
    <source>
        <dbReference type="Proteomes" id="UP000007993"/>
    </source>
</evidence>
<dbReference type="InterPro" id="IPR013324">
    <property type="entry name" value="RNA_pol_sigma_r3/r4-like"/>
</dbReference>
<dbReference type="GO" id="GO:0003700">
    <property type="term" value="F:DNA-binding transcription factor activity"/>
    <property type="evidence" value="ECO:0007669"/>
    <property type="project" value="InterPro"/>
</dbReference>
<sequence length="111" mass="12453">MAKFEILGHRRNAARNRMICDSEFVEMYTQAWAEIAPRMSDEASAMRHCVGELNGRARTIIKLRYAESQTSDAIASELELTAANVRAILKRTRDALRRCVEKQLALLGGSA</sequence>
<name>K5DH54_RHOBT</name>
<dbReference type="Pfam" id="PF04545">
    <property type="entry name" value="Sigma70_r4"/>
    <property type="match status" value="1"/>
</dbReference>
<evidence type="ECO:0000313" key="2">
    <source>
        <dbReference type="EMBL" id="EKK01738.1"/>
    </source>
</evidence>
<dbReference type="InterPro" id="IPR036388">
    <property type="entry name" value="WH-like_DNA-bd_sf"/>
</dbReference>
<dbReference type="InterPro" id="IPR007630">
    <property type="entry name" value="RNA_pol_sigma70_r4"/>
</dbReference>
<gene>
    <name evidence="2" type="ORF">RBSH_02942</name>
</gene>
<dbReference type="GO" id="GO:0006352">
    <property type="term" value="P:DNA-templated transcription initiation"/>
    <property type="evidence" value="ECO:0007669"/>
    <property type="project" value="InterPro"/>
</dbReference>
<protein>
    <submittedName>
        <fullName evidence="2">RNA polymerase, sigma-24 subunit, ECF subfamily</fullName>
    </submittedName>
</protein>
<organism evidence="2 3">
    <name type="scientific">Rhodopirellula baltica SH28</name>
    <dbReference type="NCBI Taxonomy" id="993517"/>
    <lineage>
        <taxon>Bacteria</taxon>
        <taxon>Pseudomonadati</taxon>
        <taxon>Planctomycetota</taxon>
        <taxon>Planctomycetia</taxon>
        <taxon>Pirellulales</taxon>
        <taxon>Pirellulaceae</taxon>
        <taxon>Rhodopirellula</taxon>
    </lineage>
</organism>
<accession>K5DH54</accession>
<dbReference type="PATRIC" id="fig|993517.3.peg.3187"/>
<dbReference type="Gene3D" id="1.10.10.10">
    <property type="entry name" value="Winged helix-like DNA-binding domain superfamily/Winged helix DNA-binding domain"/>
    <property type="match status" value="1"/>
</dbReference>
<dbReference type="AlphaFoldDB" id="K5DH54"/>
<reference evidence="2 3" key="1">
    <citation type="journal article" date="2013" name="Mar. Genomics">
        <title>Expression of sulfatases in Rhodopirellula baltica and the diversity of sulfatases in the genus Rhodopirellula.</title>
        <authorList>
            <person name="Wegner C.E."/>
            <person name="Richter-Heitmann T."/>
            <person name="Klindworth A."/>
            <person name="Klockow C."/>
            <person name="Richter M."/>
            <person name="Achstetter T."/>
            <person name="Glockner F.O."/>
            <person name="Harder J."/>
        </authorList>
    </citation>
    <scope>NUCLEOTIDE SEQUENCE [LARGE SCALE GENOMIC DNA]</scope>
    <source>
        <strain evidence="2 3">SH28</strain>
    </source>
</reference>
<proteinExistence type="predicted"/>